<evidence type="ECO:0000313" key="2">
    <source>
        <dbReference type="EMBL" id="GAA2444808.1"/>
    </source>
</evidence>
<sequence>MLALVVVRVPVPPQAAGPDALRATGLAARDLWFVLLVHAARRRSLRSEVVARGRRARRRPVASRGAADVVGKYEEGPGRASESGDIRRL</sequence>
<feature type="compositionally biased region" description="Basic and acidic residues" evidence="1">
    <location>
        <begin position="71"/>
        <end position="89"/>
    </location>
</feature>
<keyword evidence="3" id="KW-1185">Reference proteome</keyword>
<proteinExistence type="predicted"/>
<evidence type="ECO:0000313" key="3">
    <source>
        <dbReference type="Proteomes" id="UP001501638"/>
    </source>
</evidence>
<dbReference type="Proteomes" id="UP001501638">
    <property type="component" value="Unassembled WGS sequence"/>
</dbReference>
<protein>
    <submittedName>
        <fullName evidence="2">Uncharacterized protein</fullName>
    </submittedName>
</protein>
<comment type="caution">
    <text evidence="2">The sequence shown here is derived from an EMBL/GenBank/DDBJ whole genome shotgun (WGS) entry which is preliminary data.</text>
</comment>
<name>A0ABN3K2H5_9ACTN</name>
<reference evidence="2 3" key="1">
    <citation type="journal article" date="2019" name="Int. J. Syst. Evol. Microbiol.">
        <title>The Global Catalogue of Microorganisms (GCM) 10K type strain sequencing project: providing services to taxonomists for standard genome sequencing and annotation.</title>
        <authorList>
            <consortium name="The Broad Institute Genomics Platform"/>
            <consortium name="The Broad Institute Genome Sequencing Center for Infectious Disease"/>
            <person name="Wu L."/>
            <person name="Ma J."/>
        </authorList>
    </citation>
    <scope>NUCLEOTIDE SEQUENCE [LARGE SCALE GENOMIC DNA]</scope>
    <source>
        <strain evidence="2 3">JCM 6305</strain>
    </source>
</reference>
<feature type="region of interest" description="Disordered" evidence="1">
    <location>
        <begin position="56"/>
        <end position="89"/>
    </location>
</feature>
<accession>A0ABN3K2H5</accession>
<dbReference type="EMBL" id="BAAASZ010000020">
    <property type="protein sequence ID" value="GAA2444808.1"/>
    <property type="molecule type" value="Genomic_DNA"/>
</dbReference>
<organism evidence="2 3">
    <name type="scientific">Streptomyces macrosporus</name>
    <dbReference type="NCBI Taxonomy" id="44032"/>
    <lineage>
        <taxon>Bacteria</taxon>
        <taxon>Bacillati</taxon>
        <taxon>Actinomycetota</taxon>
        <taxon>Actinomycetes</taxon>
        <taxon>Kitasatosporales</taxon>
        <taxon>Streptomycetaceae</taxon>
        <taxon>Streptomyces</taxon>
    </lineage>
</organism>
<gene>
    <name evidence="2" type="ORF">GCM10010405_30380</name>
</gene>
<evidence type="ECO:0000256" key="1">
    <source>
        <dbReference type="SAM" id="MobiDB-lite"/>
    </source>
</evidence>